<keyword evidence="4" id="KW-0963">Cytoplasm</keyword>
<evidence type="ECO:0000256" key="4">
    <source>
        <dbReference type="ARBA" id="ARBA00022490"/>
    </source>
</evidence>
<dbReference type="InterPro" id="IPR040122">
    <property type="entry name" value="Importin_beta"/>
</dbReference>
<dbReference type="AlphaFoldDB" id="A0A1J6IT06"/>
<dbReference type="InterPro" id="IPR057672">
    <property type="entry name" value="TPR_IPO4/5"/>
</dbReference>
<feature type="region of interest" description="Disordered" evidence="8">
    <location>
        <begin position="1103"/>
        <end position="1127"/>
    </location>
</feature>
<protein>
    <recommendedName>
        <fullName evidence="13">TOG domain-containing protein</fullName>
    </recommendedName>
</protein>
<evidence type="ECO:0000259" key="10">
    <source>
        <dbReference type="Pfam" id="PF25780"/>
    </source>
</evidence>
<dbReference type="Pfam" id="PF18829">
    <property type="entry name" value="Importin_rep_6"/>
    <property type="match status" value="1"/>
</dbReference>
<dbReference type="GO" id="GO:0006606">
    <property type="term" value="P:protein import into nucleus"/>
    <property type="evidence" value="ECO:0007669"/>
    <property type="project" value="InterPro"/>
</dbReference>
<dbReference type="EMBL" id="MJEQ01037191">
    <property type="protein sequence ID" value="OIS98280.1"/>
    <property type="molecule type" value="Genomic_DNA"/>
</dbReference>
<organism evidence="11 12">
    <name type="scientific">Nicotiana attenuata</name>
    <name type="common">Coyote tobacco</name>
    <dbReference type="NCBI Taxonomy" id="49451"/>
    <lineage>
        <taxon>Eukaryota</taxon>
        <taxon>Viridiplantae</taxon>
        <taxon>Streptophyta</taxon>
        <taxon>Embryophyta</taxon>
        <taxon>Tracheophyta</taxon>
        <taxon>Spermatophyta</taxon>
        <taxon>Magnoliopsida</taxon>
        <taxon>eudicotyledons</taxon>
        <taxon>Gunneridae</taxon>
        <taxon>Pentapetalae</taxon>
        <taxon>asterids</taxon>
        <taxon>lamiids</taxon>
        <taxon>Solanales</taxon>
        <taxon>Solanaceae</taxon>
        <taxon>Nicotianoideae</taxon>
        <taxon>Nicotianeae</taxon>
        <taxon>Nicotiana</taxon>
    </lineage>
</organism>
<proteinExistence type="predicted"/>
<keyword evidence="7" id="KW-0539">Nucleus</keyword>
<comment type="subcellular location">
    <subcellularLocation>
        <location evidence="2">Cytoplasm</location>
    </subcellularLocation>
    <subcellularLocation>
        <location evidence="1">Nucleus</location>
    </subcellularLocation>
</comment>
<dbReference type="GO" id="GO:0005737">
    <property type="term" value="C:cytoplasm"/>
    <property type="evidence" value="ECO:0007669"/>
    <property type="project" value="UniProtKB-SubCell"/>
</dbReference>
<evidence type="ECO:0008006" key="13">
    <source>
        <dbReference type="Google" id="ProtNLM"/>
    </source>
</evidence>
<evidence type="ECO:0000256" key="1">
    <source>
        <dbReference type="ARBA" id="ARBA00004123"/>
    </source>
</evidence>
<dbReference type="Pfam" id="PF25574">
    <property type="entry name" value="TPR_IMB1"/>
    <property type="match status" value="1"/>
</dbReference>
<keyword evidence="5" id="KW-0677">Repeat</keyword>
<feature type="domain" description="Importin subunit beta-1/Transportin-1-like TPR repeats" evidence="9">
    <location>
        <begin position="488"/>
        <end position="644"/>
    </location>
</feature>
<dbReference type="STRING" id="49451.A0A1J6IT06"/>
<dbReference type="GO" id="GO:0005634">
    <property type="term" value="C:nucleus"/>
    <property type="evidence" value="ECO:0007669"/>
    <property type="project" value="UniProtKB-SubCell"/>
</dbReference>
<evidence type="ECO:0000256" key="5">
    <source>
        <dbReference type="ARBA" id="ARBA00022737"/>
    </source>
</evidence>
<evidence type="ECO:0000313" key="12">
    <source>
        <dbReference type="Proteomes" id="UP000187609"/>
    </source>
</evidence>
<evidence type="ECO:0000256" key="3">
    <source>
        <dbReference type="ARBA" id="ARBA00022448"/>
    </source>
</evidence>
<sequence>MQFQMEEISFESLVSEYLWETDEKDLVAVSMFDLMFQKDPNSFALKLDVGSSHDDIDFRTKCVALFFTLVNDFCLWNSLSVSTQSILKSNLLMRLELEQSTYIHNMLSRTVLELAASLLPDDNWPELLPFLYHCVTDSSSNKLLKDSVFLIFCLLGEKIGEKILPWVRDLHSLFLNTLNDHKLDLNVRITAMFAVHIFIQCTPSSYEKERFQDLLPGMMKTLTDTLMTNGENQGAAHAALGFLIQLAKNEPRFLRLQLVEVVNTMFEIAEAKILEDKTRRLAIEFLLTLVEAREKVPGMMKKLPRFIDTCFTMFLNLILDIKDEPSWHSAEGAEMDDHLNRYWDRWTVDNYLYGAIRLRRFSKALGGNIIAPIAIEQLSSYVVAPEWEKRHAALMALAQIAKGSSKVMMIKYLEQVVNMVLHSFRDSHPRVRWAAINAIVYLSTDFCPDLQEQYHNQVLPELAAAMDDFQNPRVQACAATASVMFLLALKEPISSSHIDGILNKLFVLLQNDNQMVQDEALYALGSVAYLYKEHFQKYYDFLMPYLRTILVNANDESNQMLQSKVALAAGKEKFRDDLKQVMEVLKYSLQESHVTEYTNILCCLKASYGICVCIGKEFLPYMRIVMPYAVECARLEPDKTVSSDKLYDSMHKVMFGGEMICIYGSDLLEGKSMLCSALKLYAHELGEDFYPWIPKAASILIPLLKFYIHSSVRERASCAMVSLLRSAKLAVEKGTARGGNKWYLKRLPGRIILALGDALYLEPETKLCEKILQELNNSLNIGGSLLNEYQVHRITDGIKHVIIESSRRKGKLREREKSEDFDAEEAELLREERELEEKVFYRVGCILLTLIKTFKAAFLPFLDELSSYLMPMTGKDKTAQERSACVNIFNKLVEECNESALKYYNICLPFLLDSSNDENPVLRENALYGLRLCAEYGGFVFKPFIGEALSRINVVITHLHALAPENEQAYHDAVLALGQICQFHRESIDSTQIIPAWLNCLPIRGNMVVHDQLCSMVERSDRELLGPKYEHFPKILSVFAEVLCAGKDLATEEMKNRMINLLRNLQKTVPVATWASAWSLLLPQQEMELESILSPKEDANLSSVQSGAKLGGRKGRPSSKTNIAQIG</sequence>
<name>A0A1J6IT06_NICAT</name>
<dbReference type="Gene3D" id="1.25.10.10">
    <property type="entry name" value="Leucine-rich Repeat Variant"/>
    <property type="match status" value="1"/>
</dbReference>
<dbReference type="InterPro" id="IPR058584">
    <property type="entry name" value="IMB1_TNPO1-like_TPR"/>
</dbReference>
<feature type="compositionally biased region" description="Polar residues" evidence="8">
    <location>
        <begin position="1118"/>
        <end position="1127"/>
    </location>
</feature>
<evidence type="ECO:0000313" key="11">
    <source>
        <dbReference type="EMBL" id="OIS98280.1"/>
    </source>
</evidence>
<dbReference type="InterPro" id="IPR016024">
    <property type="entry name" value="ARM-type_fold"/>
</dbReference>
<dbReference type="SMR" id="A0A1J6IT06"/>
<comment type="caution">
    <text evidence="11">The sequence shown here is derived from an EMBL/GenBank/DDBJ whole genome shotgun (WGS) entry which is preliminary data.</text>
</comment>
<dbReference type="InterPro" id="IPR011989">
    <property type="entry name" value="ARM-like"/>
</dbReference>
<dbReference type="InterPro" id="IPR041653">
    <property type="entry name" value="Importin_rep_4"/>
</dbReference>
<dbReference type="SUPFAM" id="SSF48371">
    <property type="entry name" value="ARM repeat"/>
    <property type="match status" value="1"/>
</dbReference>
<dbReference type="Pfam" id="PF18808">
    <property type="entry name" value="Importin_rep_4"/>
    <property type="match status" value="1"/>
</dbReference>
<dbReference type="Pfam" id="PF12755">
    <property type="entry name" value="Vac14_Fab1_bd"/>
    <property type="match status" value="1"/>
</dbReference>
<keyword evidence="3" id="KW-0813">Transport</keyword>
<evidence type="ECO:0000256" key="7">
    <source>
        <dbReference type="ARBA" id="ARBA00023242"/>
    </source>
</evidence>
<keyword evidence="12" id="KW-1185">Reference proteome</keyword>
<dbReference type="OMA" id="ERASCAM"/>
<evidence type="ECO:0000256" key="6">
    <source>
        <dbReference type="ARBA" id="ARBA00022927"/>
    </source>
</evidence>
<gene>
    <name evidence="11" type="ORF">A4A49_20446</name>
</gene>
<dbReference type="InterPro" id="IPR041389">
    <property type="entry name" value="Importin_rep_6"/>
</dbReference>
<evidence type="ECO:0000259" key="9">
    <source>
        <dbReference type="Pfam" id="PF25574"/>
    </source>
</evidence>
<dbReference type="PANTHER" id="PTHR10527">
    <property type="entry name" value="IMPORTIN BETA"/>
    <property type="match status" value="1"/>
</dbReference>
<accession>A0A1J6IT06</accession>
<evidence type="ECO:0000256" key="8">
    <source>
        <dbReference type="SAM" id="MobiDB-lite"/>
    </source>
</evidence>
<dbReference type="Gramene" id="OIS98280">
    <property type="protein sequence ID" value="OIS98280"/>
    <property type="gene ID" value="A4A49_20446"/>
</dbReference>
<dbReference type="Proteomes" id="UP000187609">
    <property type="component" value="Unassembled WGS sequence"/>
</dbReference>
<feature type="domain" description="IPO4/5-like TPR repeats" evidence="10">
    <location>
        <begin position="104"/>
        <end position="263"/>
    </location>
</feature>
<keyword evidence="6" id="KW-0653">Protein transport</keyword>
<reference evidence="11" key="1">
    <citation type="submission" date="2016-11" db="EMBL/GenBank/DDBJ databases">
        <title>The genome of Nicotiana attenuata.</title>
        <authorList>
            <person name="Xu S."/>
            <person name="Brockmoeller T."/>
            <person name="Gaquerel E."/>
            <person name="Navarro A."/>
            <person name="Kuhl H."/>
            <person name="Gase K."/>
            <person name="Ling Z."/>
            <person name="Zhou W."/>
            <person name="Kreitzer C."/>
            <person name="Stanke M."/>
            <person name="Tang H."/>
            <person name="Lyons E."/>
            <person name="Pandey P."/>
            <person name="Pandey S.P."/>
            <person name="Timmermann B."/>
            <person name="Baldwin I.T."/>
        </authorList>
    </citation>
    <scope>NUCLEOTIDE SEQUENCE [LARGE SCALE GENOMIC DNA]</scope>
    <source>
        <strain evidence="11">UT</strain>
    </source>
</reference>
<evidence type="ECO:0000256" key="2">
    <source>
        <dbReference type="ARBA" id="ARBA00004496"/>
    </source>
</evidence>
<dbReference type="Pfam" id="PF25780">
    <property type="entry name" value="TPR_IPO5"/>
    <property type="match status" value="1"/>
</dbReference>